<evidence type="ECO:0000256" key="3">
    <source>
        <dbReference type="ARBA" id="ARBA00022670"/>
    </source>
</evidence>
<reference evidence="9 10" key="1">
    <citation type="submission" date="2018-05" db="EMBL/GenBank/DDBJ databases">
        <title>Flavobacterium sp. strain IMCC34758, incomplete genome.</title>
        <authorList>
            <person name="Joung Y."/>
        </authorList>
    </citation>
    <scope>NUCLEOTIDE SEQUENCE [LARGE SCALE GENOMIC DNA]</scope>
    <source>
        <strain evidence="9 10">IMCC34758</strain>
    </source>
</reference>
<dbReference type="OrthoDB" id="783041at2"/>
<evidence type="ECO:0000256" key="2">
    <source>
        <dbReference type="ARBA" id="ARBA00022475"/>
    </source>
</evidence>
<accession>A0A2V4BZF6</accession>
<name>A0A2V4BZF6_9FLAO</name>
<dbReference type="Pfam" id="PF09721">
    <property type="entry name" value="Exosortase_EpsH"/>
    <property type="match status" value="1"/>
</dbReference>
<feature type="transmembrane region" description="Helical" evidence="8">
    <location>
        <begin position="81"/>
        <end position="97"/>
    </location>
</feature>
<dbReference type="GO" id="GO:0006508">
    <property type="term" value="P:proteolysis"/>
    <property type="evidence" value="ECO:0007669"/>
    <property type="project" value="UniProtKB-KW"/>
</dbReference>
<keyword evidence="6 8" id="KW-1133">Transmembrane helix</keyword>
<dbReference type="Proteomes" id="UP000247681">
    <property type="component" value="Unassembled WGS sequence"/>
</dbReference>
<evidence type="ECO:0000256" key="7">
    <source>
        <dbReference type="ARBA" id="ARBA00023136"/>
    </source>
</evidence>
<feature type="transmembrane region" description="Helical" evidence="8">
    <location>
        <begin position="291"/>
        <end position="311"/>
    </location>
</feature>
<dbReference type="GO" id="GO:0005886">
    <property type="term" value="C:plasma membrane"/>
    <property type="evidence" value="ECO:0007669"/>
    <property type="project" value="UniProtKB-SubCell"/>
</dbReference>
<dbReference type="AlphaFoldDB" id="A0A2V4BZF6"/>
<feature type="transmembrane region" description="Helical" evidence="8">
    <location>
        <begin position="58"/>
        <end position="74"/>
    </location>
</feature>
<feature type="transmembrane region" description="Helical" evidence="8">
    <location>
        <begin position="103"/>
        <end position="119"/>
    </location>
</feature>
<evidence type="ECO:0000313" key="9">
    <source>
        <dbReference type="EMBL" id="PXY43243.1"/>
    </source>
</evidence>
<evidence type="ECO:0000256" key="6">
    <source>
        <dbReference type="ARBA" id="ARBA00022989"/>
    </source>
</evidence>
<comment type="caution">
    <text evidence="9">The sequence shown here is derived from an EMBL/GenBank/DDBJ whole genome shotgun (WGS) entry which is preliminary data.</text>
</comment>
<keyword evidence="7 8" id="KW-0472">Membrane</keyword>
<dbReference type="GO" id="GO:0008233">
    <property type="term" value="F:peptidase activity"/>
    <property type="evidence" value="ECO:0007669"/>
    <property type="project" value="UniProtKB-KW"/>
</dbReference>
<gene>
    <name evidence="9" type="primary">xrtN</name>
    <name evidence="9" type="ORF">DMB68_21425</name>
</gene>
<evidence type="ECO:0000313" key="10">
    <source>
        <dbReference type="Proteomes" id="UP000247681"/>
    </source>
</evidence>
<dbReference type="InterPro" id="IPR026392">
    <property type="entry name" value="Exo/Archaeosortase_dom"/>
</dbReference>
<evidence type="ECO:0000256" key="5">
    <source>
        <dbReference type="ARBA" id="ARBA00022801"/>
    </source>
</evidence>
<proteinExistence type="predicted"/>
<keyword evidence="3" id="KW-0645">Protease</keyword>
<feature type="transmembrane region" description="Helical" evidence="8">
    <location>
        <begin position="259"/>
        <end position="279"/>
    </location>
</feature>
<dbReference type="InterPro" id="IPR031006">
    <property type="entry name" value="Exosort_XrtN"/>
</dbReference>
<organism evidence="9 10">
    <name type="scientific">Flavobacterium hydrophilum</name>
    <dbReference type="NCBI Taxonomy" id="2211445"/>
    <lineage>
        <taxon>Bacteria</taxon>
        <taxon>Pseudomonadati</taxon>
        <taxon>Bacteroidota</taxon>
        <taxon>Flavobacteriia</taxon>
        <taxon>Flavobacteriales</taxon>
        <taxon>Flavobacteriaceae</taxon>
        <taxon>Flavobacterium</taxon>
    </lineage>
</organism>
<dbReference type="NCBIfam" id="TIGR04178">
    <property type="entry name" value="exo_archaeo"/>
    <property type="match status" value="1"/>
</dbReference>
<feature type="transmembrane region" description="Helical" evidence="8">
    <location>
        <begin position="183"/>
        <end position="206"/>
    </location>
</feature>
<comment type="subcellular location">
    <subcellularLocation>
        <location evidence="1">Cell membrane</location>
        <topology evidence="1">Multi-pass membrane protein</topology>
    </subcellularLocation>
</comment>
<keyword evidence="2" id="KW-1003">Cell membrane</keyword>
<feature type="transmembrane region" description="Helical" evidence="8">
    <location>
        <begin position="35"/>
        <end position="52"/>
    </location>
</feature>
<evidence type="ECO:0000256" key="1">
    <source>
        <dbReference type="ARBA" id="ARBA00004651"/>
    </source>
</evidence>
<dbReference type="NCBIfam" id="TIGR04476">
    <property type="entry name" value="exosort_XrtN"/>
    <property type="match status" value="1"/>
</dbReference>
<dbReference type="InterPro" id="IPR019127">
    <property type="entry name" value="Exosortase"/>
</dbReference>
<keyword evidence="5" id="KW-0378">Hydrolase</keyword>
<feature type="transmembrane region" description="Helical" evidence="8">
    <location>
        <begin position="126"/>
        <end position="143"/>
    </location>
</feature>
<evidence type="ECO:0000256" key="4">
    <source>
        <dbReference type="ARBA" id="ARBA00022692"/>
    </source>
</evidence>
<sequence>MAFNHYWFYNTFLLLQKKQKAGYLMKDFLSQNKKVILILILFTLLIINYNIVVTGLDSNLFGIVFSILLFLIGGRKTSINMNYPLLGMIFILEFISFRLHTKSLHFLALSLLICFLYYSFTRKFSFIAFICILLFSSLFNTFFEYLTTEIKQTLCYTVYLTLKNFIIIDKIEGVNFYINNAKITIDTACMGLSMFKTGLLFGALLLTLEERKQQKYFSIRQILAFCFIVIVLNIISNYFRILSLILFDCTEENVLHHSIGLLCFIFYQIVPMLFLIRFFKTEQKETIYKTQSLPALLPFLTGLVIIFITSLEIKKETHYNLLENLNPEYHIENGIWINKEVFKIVAPEKLIYIKTIAHNPTICWTGDGYKITESKRIIKNKSKIWFVKLEKNHIQYLSYWWYECDQKKYTSITEVLLIKLFYNKPVRLINETGKLTL</sequence>
<protein>
    <submittedName>
        <fullName evidence="9">Exosortase N</fullName>
    </submittedName>
</protein>
<keyword evidence="4 8" id="KW-0812">Transmembrane</keyword>
<evidence type="ECO:0000256" key="8">
    <source>
        <dbReference type="SAM" id="Phobius"/>
    </source>
</evidence>
<keyword evidence="10" id="KW-1185">Reference proteome</keyword>
<dbReference type="RefSeq" id="WP_110348665.1">
    <property type="nucleotide sequence ID" value="NZ_QJHL01000007.1"/>
</dbReference>
<dbReference type="EMBL" id="QJHL01000007">
    <property type="protein sequence ID" value="PXY43243.1"/>
    <property type="molecule type" value="Genomic_DNA"/>
</dbReference>
<feature type="transmembrane region" description="Helical" evidence="8">
    <location>
        <begin position="218"/>
        <end position="239"/>
    </location>
</feature>